<evidence type="ECO:0000256" key="3">
    <source>
        <dbReference type="ARBA" id="ARBA00022786"/>
    </source>
</evidence>
<feature type="repeat" description="RCC1" evidence="5">
    <location>
        <begin position="247"/>
        <end position="298"/>
    </location>
</feature>
<name>A0A8U0R698_SALNM</name>
<feature type="repeat" description="RCC1" evidence="5">
    <location>
        <begin position="142"/>
        <end position="194"/>
    </location>
</feature>
<proteinExistence type="predicted"/>
<feature type="repeat" description="RCC1" evidence="5">
    <location>
        <begin position="300"/>
        <end position="354"/>
    </location>
</feature>
<dbReference type="InterPro" id="IPR058923">
    <property type="entry name" value="RCC1-like_dom"/>
</dbReference>
<dbReference type="PROSITE" id="PS50012">
    <property type="entry name" value="RCC1_3"/>
    <property type="match status" value="4"/>
</dbReference>
<dbReference type="InterPro" id="IPR051709">
    <property type="entry name" value="Ub-ligase/GTPase-reg"/>
</dbReference>
<evidence type="ECO:0000313" key="8">
    <source>
        <dbReference type="RefSeq" id="XP_038854961.1"/>
    </source>
</evidence>
<evidence type="ECO:0000256" key="1">
    <source>
        <dbReference type="ARBA" id="ARBA00022679"/>
    </source>
</evidence>
<dbReference type="InterPro" id="IPR000408">
    <property type="entry name" value="Reg_chr_condens"/>
</dbReference>
<feature type="repeat" description="RCC1" evidence="5">
    <location>
        <begin position="195"/>
        <end position="246"/>
    </location>
</feature>
<dbReference type="AlphaFoldDB" id="A0A8U0R698"/>
<gene>
    <name evidence="8" type="primary">LOC120052204</name>
</gene>
<keyword evidence="2" id="KW-0677">Repeat</keyword>
<dbReference type="GO" id="GO:0006511">
    <property type="term" value="P:ubiquitin-dependent protein catabolic process"/>
    <property type="evidence" value="ECO:0007669"/>
    <property type="project" value="TreeGrafter"/>
</dbReference>
<dbReference type="SUPFAM" id="SSF50985">
    <property type="entry name" value="RCC1/BLIP-II"/>
    <property type="match status" value="1"/>
</dbReference>
<dbReference type="Pfam" id="PF00632">
    <property type="entry name" value="HECT"/>
    <property type="match status" value="1"/>
</dbReference>
<dbReference type="GO" id="GO:0005737">
    <property type="term" value="C:cytoplasm"/>
    <property type="evidence" value="ECO:0007669"/>
    <property type="project" value="TreeGrafter"/>
</dbReference>
<dbReference type="PANTHER" id="PTHR45622">
    <property type="entry name" value="UBIQUITIN-PROTEIN LIGASE E3A-RELATED"/>
    <property type="match status" value="1"/>
</dbReference>
<protein>
    <submittedName>
        <fullName evidence="8">Probable E3 ubiquitin-protein ligase HERC3</fullName>
    </submittedName>
</protein>
<dbReference type="Gene3D" id="2.130.10.30">
    <property type="entry name" value="Regulator of chromosome condensation 1/beta-lactamase-inhibitor protein II"/>
    <property type="match status" value="1"/>
</dbReference>
<dbReference type="Gene3D" id="3.90.1750.10">
    <property type="entry name" value="Hect, E3 ligase catalytic domains"/>
    <property type="match status" value="1"/>
</dbReference>
<dbReference type="GO" id="GO:0061630">
    <property type="term" value="F:ubiquitin protein ligase activity"/>
    <property type="evidence" value="ECO:0007669"/>
    <property type="project" value="TreeGrafter"/>
</dbReference>
<dbReference type="SMART" id="SM00119">
    <property type="entry name" value="HECTc"/>
    <property type="match status" value="1"/>
</dbReference>
<reference evidence="8" key="1">
    <citation type="submission" date="2025-08" db="UniProtKB">
        <authorList>
            <consortium name="RefSeq"/>
        </authorList>
    </citation>
    <scope>IDENTIFICATION</scope>
    <source>
        <tissue evidence="8">White muscle</tissue>
    </source>
</reference>
<feature type="active site" description="Glycyl thioester intermediate" evidence="4">
    <location>
        <position position="825"/>
    </location>
</feature>
<dbReference type="Gene3D" id="3.30.2160.10">
    <property type="entry name" value="Hect, E3 ligase catalytic domain"/>
    <property type="match status" value="1"/>
</dbReference>
<dbReference type="GO" id="GO:0016567">
    <property type="term" value="P:protein ubiquitination"/>
    <property type="evidence" value="ECO:0007669"/>
    <property type="project" value="TreeGrafter"/>
</dbReference>
<dbReference type="PROSITE" id="PS50237">
    <property type="entry name" value="HECT"/>
    <property type="match status" value="1"/>
</dbReference>
<evidence type="ECO:0000313" key="7">
    <source>
        <dbReference type="Proteomes" id="UP000808372"/>
    </source>
</evidence>
<evidence type="ECO:0000256" key="4">
    <source>
        <dbReference type="PROSITE-ProRule" id="PRU00104"/>
    </source>
</evidence>
<evidence type="ECO:0000256" key="2">
    <source>
        <dbReference type="ARBA" id="ARBA00022737"/>
    </source>
</evidence>
<evidence type="ECO:0000256" key="5">
    <source>
        <dbReference type="PROSITE-ProRule" id="PRU00235"/>
    </source>
</evidence>
<dbReference type="InterPro" id="IPR000569">
    <property type="entry name" value="HECT_dom"/>
</dbReference>
<keyword evidence="3 4" id="KW-0833">Ubl conjugation pathway</keyword>
<dbReference type="Proteomes" id="UP000808372">
    <property type="component" value="Chromosome 8"/>
</dbReference>
<keyword evidence="1" id="KW-0808">Transferase</keyword>
<feature type="domain" description="HECT" evidence="6">
    <location>
        <begin position="535"/>
        <end position="854"/>
    </location>
</feature>
<dbReference type="SUPFAM" id="SSF56204">
    <property type="entry name" value="Hect, E3 ligase catalytic domain"/>
    <property type="match status" value="1"/>
</dbReference>
<dbReference type="PANTHER" id="PTHR45622:SF73">
    <property type="entry name" value="E3 UBIQUITIN-PROTEIN LIGASE HERC4-LIKE ISOFORM X1-RELATED"/>
    <property type="match status" value="1"/>
</dbReference>
<dbReference type="PRINTS" id="PR00633">
    <property type="entry name" value="RCCNDNSATION"/>
</dbReference>
<dbReference type="RefSeq" id="XP_038854961.1">
    <property type="nucleotide sequence ID" value="XM_038999033.1"/>
</dbReference>
<dbReference type="Gene3D" id="3.30.2410.10">
    <property type="entry name" value="Hect, E3 ligase catalytic domain"/>
    <property type="match status" value="1"/>
</dbReference>
<dbReference type="KEGG" id="snh:120052204"/>
<evidence type="ECO:0000259" key="6">
    <source>
        <dbReference type="PROSITE" id="PS50237"/>
    </source>
</evidence>
<dbReference type="CDD" id="cd00078">
    <property type="entry name" value="HECTc"/>
    <property type="match status" value="1"/>
</dbReference>
<accession>A0A8U0R698</accession>
<dbReference type="Pfam" id="PF25390">
    <property type="entry name" value="WD40_RLD"/>
    <property type="match status" value="1"/>
</dbReference>
<organism evidence="7 8">
    <name type="scientific">Salvelinus namaycush</name>
    <name type="common">Lake trout</name>
    <name type="synonym">Salmo namaycush</name>
    <dbReference type="NCBI Taxonomy" id="8040"/>
    <lineage>
        <taxon>Eukaryota</taxon>
        <taxon>Metazoa</taxon>
        <taxon>Chordata</taxon>
        <taxon>Craniata</taxon>
        <taxon>Vertebrata</taxon>
        <taxon>Euteleostomi</taxon>
        <taxon>Actinopterygii</taxon>
        <taxon>Neopterygii</taxon>
        <taxon>Teleostei</taxon>
        <taxon>Protacanthopterygii</taxon>
        <taxon>Salmoniformes</taxon>
        <taxon>Salmonidae</taxon>
        <taxon>Salmoninae</taxon>
        <taxon>Salvelinus</taxon>
    </lineage>
</organism>
<dbReference type="GeneID" id="120052204"/>
<keyword evidence="7" id="KW-1185">Reference proteome</keyword>
<dbReference type="InterPro" id="IPR035983">
    <property type="entry name" value="Hect_E3_ubiquitin_ligase"/>
</dbReference>
<dbReference type="FunFam" id="3.30.2410.10:FF:000003">
    <property type="entry name" value="probable E3 ubiquitin-protein ligase HERC4 isoform X1"/>
    <property type="match status" value="1"/>
</dbReference>
<dbReference type="InterPro" id="IPR009091">
    <property type="entry name" value="RCC1/BLIP-II"/>
</dbReference>
<dbReference type="PROSITE" id="PS00626">
    <property type="entry name" value="RCC1_2"/>
    <property type="match status" value="4"/>
</dbReference>
<sequence>MISWGEDSRNGFGLVKPNGLDTTKTDISCVNLIHLKSKIQGLSAGNSVVAFIRNNGRLVSVARIQEDQDGRRITGKLKSVTCKETIRALSCGDSHAVLLSEEGRVLCLDKANILRPLDNLCNRQVTQVACGDQHSISLTQDGQVFTWGQNTSGQLGLGWGELSAMSPKPLKSLSGIPLVQITAGGDHSFALSLSGAVFGWGKNTAGQLGLGDTTNRHAPAPVDCLNLKKTVWISCGGEHTAVLTKGGVVFTFGSGRYGQLGHNSLRDELQPRVVGQLWGSKVTQIACGRHHTLAFVGPSNKIYSFGHGEQGQLGNGVKIDQSVPLPVQLPDQIDDQKIEHIFAGGNHSFALCTLGQESEERSNNLRSSVGKVEAVVQHTLLPSLYEEPIGVEGLRVYLVLPELLRVLHKQHRRTDLTEAVAAAILRLHPDKLQVLGDCWSSLKPSVMTKHIGMWKKALSGILRSEHILRTRDPGIKHLLQVLGHLHRVNVHASLLRTGMGPFDMFLMAAPAPFFELRLNRASLIEDTFHQLSVACPSTFKRSLVVYFDEDAKLTDVYKRDFFLHLFKKLLVPEFGMFMYNDTETLAWFPAMPRVEEKRYFLFGVLCGMALYNNNMVHLPFPMAFFKKLVNIKPSLEDLREFSPIEAGGLQNILDCPDDDVENMDRTFSVMWGDVAVELDPKETGKLVTSANKKEFVDTYVNYIFNQSVEVVFEEFRKGFFKVCDIDVVEFFQPEELRGVMVGKENFDWETLKQNTVYEGEYHAGHPNIVTFWEVFEELTEDQKKAFLLFLTGFDRVPILGMNQIRMRVQTLLNSSQQHFPEALTCHSLLQLPIYPSKETLQRRLIAAVGHNRGFWNE</sequence>